<evidence type="ECO:0000256" key="7">
    <source>
        <dbReference type="PIRSR" id="PIRSR005604-2"/>
    </source>
</evidence>
<organism evidence="10 11">
    <name type="scientific">Deinandra increscens subsp. villosa</name>
    <dbReference type="NCBI Taxonomy" id="3103831"/>
    <lineage>
        <taxon>Eukaryota</taxon>
        <taxon>Viridiplantae</taxon>
        <taxon>Streptophyta</taxon>
        <taxon>Embryophyta</taxon>
        <taxon>Tracheophyta</taxon>
        <taxon>Spermatophyta</taxon>
        <taxon>Magnoliopsida</taxon>
        <taxon>eudicotyledons</taxon>
        <taxon>Gunneridae</taxon>
        <taxon>Pentapetalae</taxon>
        <taxon>asterids</taxon>
        <taxon>campanulids</taxon>
        <taxon>Asterales</taxon>
        <taxon>Asteraceae</taxon>
        <taxon>Asteroideae</taxon>
        <taxon>Heliantheae alliance</taxon>
        <taxon>Madieae</taxon>
        <taxon>Madiinae</taxon>
        <taxon>Deinandra</taxon>
    </lineage>
</organism>
<evidence type="ECO:0000313" key="10">
    <source>
        <dbReference type="EMBL" id="KAK9055229.1"/>
    </source>
</evidence>
<dbReference type="PROSITE" id="PS51762">
    <property type="entry name" value="GH16_2"/>
    <property type="match status" value="1"/>
</dbReference>
<dbReference type="EMBL" id="JBCNJP010000025">
    <property type="protein sequence ID" value="KAK9055229.1"/>
    <property type="molecule type" value="Genomic_DNA"/>
</dbReference>
<evidence type="ECO:0000256" key="5">
    <source>
        <dbReference type="ARBA" id="ARBA00023295"/>
    </source>
</evidence>
<reference evidence="10 11" key="1">
    <citation type="submission" date="2024-04" db="EMBL/GenBank/DDBJ databases">
        <title>The reference genome of an endangered Asteraceae, Deinandra increscens subsp. villosa, native to the Central Coast of California.</title>
        <authorList>
            <person name="Guilliams M."/>
            <person name="Hasenstab-Lehman K."/>
            <person name="Meyer R."/>
            <person name="Mcevoy S."/>
        </authorList>
    </citation>
    <scope>NUCLEOTIDE SEQUENCE [LARGE SCALE GENOMIC DNA]</scope>
    <source>
        <tissue evidence="10">Leaf</tissue>
    </source>
</reference>
<feature type="active site" description="Proton donor" evidence="6">
    <location>
        <position position="108"/>
    </location>
</feature>
<keyword evidence="4" id="KW-0325">Glycoprotein</keyword>
<name>A0AAP0GP13_9ASTR</name>
<dbReference type="FunFam" id="2.60.120.200:FF:000025">
    <property type="entry name" value="Xyloglucan endotransglucosylase/hydrolase"/>
    <property type="match status" value="1"/>
</dbReference>
<dbReference type="Pfam" id="PF06955">
    <property type="entry name" value="XET_C"/>
    <property type="match status" value="1"/>
</dbReference>
<dbReference type="PIRSF" id="PIRSF005604">
    <property type="entry name" value="XET"/>
    <property type="match status" value="1"/>
</dbReference>
<dbReference type="Gene3D" id="2.60.120.200">
    <property type="match status" value="1"/>
</dbReference>
<keyword evidence="2 8" id="KW-0378">Hydrolase</keyword>
<keyword evidence="8" id="KW-0961">Cell wall biogenesis/degradation</keyword>
<evidence type="ECO:0000256" key="4">
    <source>
        <dbReference type="ARBA" id="ARBA00023180"/>
    </source>
</evidence>
<dbReference type="InterPro" id="IPR016455">
    <property type="entry name" value="XTH"/>
</dbReference>
<proteinExistence type="inferred from homology"/>
<dbReference type="GO" id="GO:0042546">
    <property type="term" value="P:cell wall biogenesis"/>
    <property type="evidence" value="ECO:0007669"/>
    <property type="project" value="InterPro"/>
</dbReference>
<feature type="glycosylation site" description="N-linked (GlcNAc...) asparagine" evidence="7">
    <location>
        <position position="112"/>
    </location>
</feature>
<keyword evidence="8" id="KW-0052">Apoplast</keyword>
<dbReference type="SUPFAM" id="SSF49899">
    <property type="entry name" value="Concanavalin A-like lectins/glucanases"/>
    <property type="match status" value="1"/>
</dbReference>
<dbReference type="GO" id="GO:0004553">
    <property type="term" value="F:hydrolase activity, hydrolyzing O-glycosyl compounds"/>
    <property type="evidence" value="ECO:0007669"/>
    <property type="project" value="InterPro"/>
</dbReference>
<keyword evidence="8" id="KW-0134">Cell wall</keyword>
<dbReference type="InterPro" id="IPR013320">
    <property type="entry name" value="ConA-like_dom_sf"/>
</dbReference>
<dbReference type="GO" id="GO:0048046">
    <property type="term" value="C:apoplast"/>
    <property type="evidence" value="ECO:0007669"/>
    <property type="project" value="UniProtKB-SubCell"/>
</dbReference>
<dbReference type="InterPro" id="IPR000757">
    <property type="entry name" value="Beta-glucanase-like"/>
</dbReference>
<dbReference type="GO" id="GO:0010411">
    <property type="term" value="P:xyloglucan metabolic process"/>
    <property type="evidence" value="ECO:0007669"/>
    <property type="project" value="InterPro"/>
</dbReference>
<protein>
    <recommendedName>
        <fullName evidence="8">Xyloglucan endotransglucosylase/hydrolase</fullName>
        <ecNumber evidence="8">2.4.1.207</ecNumber>
    </recommendedName>
</protein>
<dbReference type="GO" id="GO:0016762">
    <property type="term" value="F:xyloglucan:xyloglucosyl transferase activity"/>
    <property type="evidence" value="ECO:0007669"/>
    <property type="project" value="UniProtKB-EC"/>
</dbReference>
<dbReference type="Proteomes" id="UP001408789">
    <property type="component" value="Unassembled WGS sequence"/>
</dbReference>
<evidence type="ECO:0000256" key="8">
    <source>
        <dbReference type="RuleBase" id="RU361120"/>
    </source>
</evidence>
<dbReference type="InterPro" id="IPR044791">
    <property type="entry name" value="Beta-glucanase/XTH"/>
</dbReference>
<comment type="function">
    <text evidence="8">Catalyzes xyloglucan endohydrolysis (XEH) and/or endotransglycosylation (XET). Cleaves and religates xyloglucan polymers, an essential constituent of the primary cell wall, and thereby participates in cell wall construction of growing tissues.</text>
</comment>
<evidence type="ECO:0000256" key="2">
    <source>
        <dbReference type="ARBA" id="ARBA00022801"/>
    </source>
</evidence>
<evidence type="ECO:0000256" key="6">
    <source>
        <dbReference type="PIRSR" id="PIRSR005604-1"/>
    </source>
</evidence>
<comment type="subcellular location">
    <subcellularLocation>
        <location evidence="8">Secreted</location>
        <location evidence="8">Cell wall</location>
    </subcellularLocation>
    <subcellularLocation>
        <location evidence="8">Secreted</location>
        <location evidence="8">Extracellular space</location>
        <location evidence="8">Apoplast</location>
    </subcellularLocation>
</comment>
<feature type="active site" description="Nucleophile" evidence="6">
    <location>
        <position position="104"/>
    </location>
</feature>
<comment type="PTM">
    <text evidence="8">Contains at least one intrachain disulfide bond essential for its enzymatic activity.</text>
</comment>
<dbReference type="PANTHER" id="PTHR31062">
    <property type="entry name" value="XYLOGLUCAN ENDOTRANSGLUCOSYLASE/HYDROLASE PROTEIN 8-RELATED"/>
    <property type="match status" value="1"/>
</dbReference>
<feature type="domain" description="GH16" evidence="9">
    <location>
        <begin position="1"/>
        <end position="226"/>
    </location>
</feature>
<keyword evidence="1 8" id="KW-0808">Transferase</keyword>
<keyword evidence="3" id="KW-1015">Disulfide bond</keyword>
<dbReference type="GO" id="GO:0071555">
    <property type="term" value="P:cell wall organization"/>
    <property type="evidence" value="ECO:0007669"/>
    <property type="project" value="UniProtKB-KW"/>
</dbReference>
<sequence length="294" mass="33553">MSTPPNSKCTIYMTTVLILSCMKFVLATNFYRDFDILWGNGRGNILNNGKVLMLSLDEYSGSGIQSKRAYLYSRIDVQIKLVSGNSAGTVAAFYAGSEGDNRDEIDIEFLGNVTGEPYTVHTNIYTKGKGDREQQFQLWFDPTTSFHNYTITWNPSMIAILVDGTPIRVFKNMESSGVPYINELPMKVYASLWNGDQWATRGGAIKTNWTEAPFITWLRNYKARGCVWMNGQSACNSRSSKAINHDWYKQRELDLKGNELLKLVKRRHMVYDYCNDFNRFPHGVPQECHLNTPI</sequence>
<dbReference type="CDD" id="cd02176">
    <property type="entry name" value="GH16_XET"/>
    <property type="match status" value="1"/>
</dbReference>
<comment type="similarity">
    <text evidence="8">Belongs to the glycosyl hydrolase 16 family.</text>
</comment>
<dbReference type="AlphaFoldDB" id="A0AAP0GP13"/>
<keyword evidence="8" id="KW-0964">Secreted</keyword>
<keyword evidence="5 8" id="KW-0326">Glycosidase</keyword>
<evidence type="ECO:0000256" key="1">
    <source>
        <dbReference type="ARBA" id="ARBA00022679"/>
    </source>
</evidence>
<dbReference type="EC" id="2.4.1.207" evidence="8"/>
<evidence type="ECO:0000313" key="11">
    <source>
        <dbReference type="Proteomes" id="UP001408789"/>
    </source>
</evidence>
<gene>
    <name evidence="10" type="ORF">SSX86_026311</name>
</gene>
<keyword evidence="11" id="KW-1185">Reference proteome</keyword>
<dbReference type="InterPro" id="IPR008263">
    <property type="entry name" value="GH16_AS"/>
</dbReference>
<dbReference type="PROSITE" id="PS01034">
    <property type="entry name" value="GH16_1"/>
    <property type="match status" value="1"/>
</dbReference>
<dbReference type="Pfam" id="PF00722">
    <property type="entry name" value="Glyco_hydro_16"/>
    <property type="match status" value="1"/>
</dbReference>
<evidence type="ECO:0000256" key="3">
    <source>
        <dbReference type="ARBA" id="ARBA00023157"/>
    </source>
</evidence>
<comment type="caution">
    <text evidence="10">The sequence shown here is derived from an EMBL/GenBank/DDBJ whole genome shotgun (WGS) entry which is preliminary data.</text>
</comment>
<dbReference type="InterPro" id="IPR010713">
    <property type="entry name" value="XET_C"/>
</dbReference>
<accession>A0AAP0GP13</accession>
<evidence type="ECO:0000259" key="9">
    <source>
        <dbReference type="PROSITE" id="PS51762"/>
    </source>
</evidence>